<protein>
    <recommendedName>
        <fullName evidence="1">RNA polymerase Rpb1 domain-containing protein</fullName>
    </recommendedName>
</protein>
<dbReference type="OrthoDB" id="3240828at2759"/>
<proteinExistence type="predicted"/>
<dbReference type="EMBL" id="KN817673">
    <property type="protein sequence ID" value="KJA14586.1"/>
    <property type="molecule type" value="Genomic_DNA"/>
</dbReference>
<dbReference type="Gene3D" id="3.30.1360.140">
    <property type="match status" value="1"/>
</dbReference>
<dbReference type="AlphaFoldDB" id="A0A0D2NDB0"/>
<dbReference type="InterPro" id="IPR007073">
    <property type="entry name" value="RNA_pol_Rpb1_7"/>
</dbReference>
<dbReference type="GO" id="GO:0003899">
    <property type="term" value="F:DNA-directed RNA polymerase activity"/>
    <property type="evidence" value="ECO:0007669"/>
    <property type="project" value="InterPro"/>
</dbReference>
<dbReference type="STRING" id="945553.A0A0D2NDB0"/>
<evidence type="ECO:0000313" key="2">
    <source>
        <dbReference type="EMBL" id="KJA14586.1"/>
    </source>
</evidence>
<gene>
    <name evidence="2" type="ORF">HYPSUDRAFT_208585</name>
</gene>
<dbReference type="InterPro" id="IPR038593">
    <property type="entry name" value="RNA_pol_Rpb1_7_sf"/>
</dbReference>
<dbReference type="GO" id="GO:0003677">
    <property type="term" value="F:DNA binding"/>
    <property type="evidence" value="ECO:0007669"/>
    <property type="project" value="InterPro"/>
</dbReference>
<dbReference type="Proteomes" id="UP000054270">
    <property type="component" value="Unassembled WGS sequence"/>
</dbReference>
<dbReference type="Pfam" id="PF04990">
    <property type="entry name" value="RNA_pol_Rpb1_7"/>
    <property type="match status" value="1"/>
</dbReference>
<evidence type="ECO:0000259" key="1">
    <source>
        <dbReference type="Pfam" id="PF04990"/>
    </source>
</evidence>
<reference evidence="3" key="1">
    <citation type="submission" date="2014-04" db="EMBL/GenBank/DDBJ databases">
        <title>Evolutionary Origins and Diversification of the Mycorrhizal Mutualists.</title>
        <authorList>
            <consortium name="DOE Joint Genome Institute"/>
            <consortium name="Mycorrhizal Genomics Consortium"/>
            <person name="Kohler A."/>
            <person name="Kuo A."/>
            <person name="Nagy L.G."/>
            <person name="Floudas D."/>
            <person name="Copeland A."/>
            <person name="Barry K.W."/>
            <person name="Cichocki N."/>
            <person name="Veneault-Fourrey C."/>
            <person name="LaButti K."/>
            <person name="Lindquist E.A."/>
            <person name="Lipzen A."/>
            <person name="Lundell T."/>
            <person name="Morin E."/>
            <person name="Murat C."/>
            <person name="Riley R."/>
            <person name="Ohm R."/>
            <person name="Sun H."/>
            <person name="Tunlid A."/>
            <person name="Henrissat B."/>
            <person name="Grigoriev I.V."/>
            <person name="Hibbett D.S."/>
            <person name="Martin F."/>
        </authorList>
    </citation>
    <scope>NUCLEOTIDE SEQUENCE [LARGE SCALE GENOMIC DNA]</scope>
    <source>
        <strain evidence="3">FD-334 SS-4</strain>
    </source>
</reference>
<dbReference type="GO" id="GO:0006351">
    <property type="term" value="P:DNA-templated transcription"/>
    <property type="evidence" value="ECO:0007669"/>
    <property type="project" value="InterPro"/>
</dbReference>
<accession>A0A0D2NDB0</accession>
<evidence type="ECO:0000313" key="3">
    <source>
        <dbReference type="Proteomes" id="UP000054270"/>
    </source>
</evidence>
<feature type="domain" description="RNA polymerase Rpb1" evidence="1">
    <location>
        <begin position="18"/>
        <end position="71"/>
    </location>
</feature>
<sequence length="71" mass="8163">MQMTLKTSQYAGVSSKNVTLAVVEIWYDPYPSLTIIKEASVFVESFFTIPDEEMELKLHLQSAWLLRPNLN</sequence>
<keyword evidence="3" id="KW-1185">Reference proteome</keyword>
<name>A0A0D2NDB0_HYPSF</name>
<organism evidence="2 3">
    <name type="scientific">Hypholoma sublateritium (strain FD-334 SS-4)</name>
    <dbReference type="NCBI Taxonomy" id="945553"/>
    <lineage>
        <taxon>Eukaryota</taxon>
        <taxon>Fungi</taxon>
        <taxon>Dikarya</taxon>
        <taxon>Basidiomycota</taxon>
        <taxon>Agaricomycotina</taxon>
        <taxon>Agaricomycetes</taxon>
        <taxon>Agaricomycetidae</taxon>
        <taxon>Agaricales</taxon>
        <taxon>Agaricineae</taxon>
        <taxon>Strophariaceae</taxon>
        <taxon>Hypholoma</taxon>
    </lineage>
</organism>